<keyword evidence="3" id="KW-0175">Coiled coil</keyword>
<evidence type="ECO:0000256" key="1">
    <source>
        <dbReference type="ARBA" id="ARBA00022574"/>
    </source>
</evidence>
<evidence type="ECO:0000256" key="5">
    <source>
        <dbReference type="ARBA" id="ARBA00039789"/>
    </source>
</evidence>
<feature type="region of interest" description="Disordered" evidence="8">
    <location>
        <begin position="94"/>
        <end position="122"/>
    </location>
</feature>
<dbReference type="GeneID" id="87862098"/>
<dbReference type="Pfam" id="PF00400">
    <property type="entry name" value="WD40"/>
    <property type="match status" value="1"/>
</dbReference>
<gene>
    <name evidence="9" type="ORF">B0H65DRAFT_431484</name>
</gene>
<dbReference type="InterPro" id="IPR015943">
    <property type="entry name" value="WD40/YVTN_repeat-like_dom_sf"/>
</dbReference>
<keyword evidence="10" id="KW-1185">Reference proteome</keyword>
<dbReference type="SUPFAM" id="SSF50998">
    <property type="entry name" value="Quinoprotein alcohol dehydrogenase-like"/>
    <property type="match status" value="1"/>
</dbReference>
<reference evidence="9" key="2">
    <citation type="submission" date="2023-06" db="EMBL/GenBank/DDBJ databases">
        <authorList>
            <consortium name="Lawrence Berkeley National Laboratory"/>
            <person name="Haridas S."/>
            <person name="Hensen N."/>
            <person name="Bonometti L."/>
            <person name="Westerberg I."/>
            <person name="Brannstrom I.O."/>
            <person name="Guillou S."/>
            <person name="Cros-Aarteil S."/>
            <person name="Calhoun S."/>
            <person name="Kuo A."/>
            <person name="Mondo S."/>
            <person name="Pangilinan J."/>
            <person name="Riley R."/>
            <person name="Labutti K."/>
            <person name="Andreopoulos B."/>
            <person name="Lipzen A."/>
            <person name="Chen C."/>
            <person name="Yanf M."/>
            <person name="Daum C."/>
            <person name="Ng V."/>
            <person name="Clum A."/>
            <person name="Steindorff A."/>
            <person name="Ohm R."/>
            <person name="Martin F."/>
            <person name="Silar P."/>
            <person name="Natvig D."/>
            <person name="Lalanne C."/>
            <person name="Gautier V."/>
            <person name="Ament-Velasquez S.L."/>
            <person name="Kruys A."/>
            <person name="Hutchinson M.I."/>
            <person name="Powell A.J."/>
            <person name="Barry K."/>
            <person name="Miller A.N."/>
            <person name="Grigoriev I.V."/>
            <person name="Debuchy R."/>
            <person name="Gladieux P."/>
            <person name="Thoren M.H."/>
            <person name="Johannesson H."/>
        </authorList>
    </citation>
    <scope>NUCLEOTIDE SEQUENCE</scope>
    <source>
        <strain evidence="9">CBS 560.94</strain>
    </source>
</reference>
<dbReference type="PROSITE" id="PS00678">
    <property type="entry name" value="WD_REPEATS_1"/>
    <property type="match status" value="1"/>
</dbReference>
<name>A0AAE0JCI8_9PEZI</name>
<sequence length="181" mass="19293">MIWDAATGHEIRALEGHSSSVESVAFSADSKYVASGSYNETVKIWDAATGACLQTLHTGRVLSDISFDPTSLLLHTEIGVLALALTINPNPKPNSNPPSTLLSSHTAPNLSTTTSSCEPQTRGLGLSPDGTWITWNAKNLLWLPPEYRSIHSAVAASTVVIGCASGRVFIIRFDGELLSKF</sequence>
<dbReference type="InterPro" id="IPR019775">
    <property type="entry name" value="WD40_repeat_CS"/>
</dbReference>
<dbReference type="RefSeq" id="XP_062679747.1">
    <property type="nucleotide sequence ID" value="XM_062824944.1"/>
</dbReference>
<dbReference type="SMART" id="SM00320">
    <property type="entry name" value="WD40"/>
    <property type="match status" value="1"/>
</dbReference>
<evidence type="ECO:0000256" key="2">
    <source>
        <dbReference type="ARBA" id="ARBA00022737"/>
    </source>
</evidence>
<keyword evidence="2" id="KW-0677">Repeat</keyword>
<evidence type="ECO:0000256" key="6">
    <source>
        <dbReference type="ARBA" id="ARBA00043913"/>
    </source>
</evidence>
<dbReference type="AlphaFoldDB" id="A0AAE0JCI8"/>
<dbReference type="EMBL" id="JAUEPP010000006">
    <property type="protein sequence ID" value="KAK3340805.1"/>
    <property type="molecule type" value="Genomic_DNA"/>
</dbReference>
<dbReference type="Proteomes" id="UP001278500">
    <property type="component" value="Unassembled WGS sequence"/>
</dbReference>
<dbReference type="Gene3D" id="2.130.10.10">
    <property type="entry name" value="YVTN repeat-like/Quinoprotein amine dehydrogenase"/>
    <property type="match status" value="1"/>
</dbReference>
<accession>A0AAE0JCI8</accession>
<dbReference type="PANTHER" id="PTHR22847">
    <property type="entry name" value="WD40 REPEAT PROTEIN"/>
    <property type="match status" value="1"/>
</dbReference>
<keyword evidence="1 7" id="KW-0853">WD repeat</keyword>
<evidence type="ECO:0000313" key="9">
    <source>
        <dbReference type="EMBL" id="KAK3340805.1"/>
    </source>
</evidence>
<proteinExistence type="inferred from homology"/>
<reference evidence="9" key="1">
    <citation type="journal article" date="2023" name="Mol. Phylogenet. Evol.">
        <title>Genome-scale phylogeny and comparative genomics of the fungal order Sordariales.</title>
        <authorList>
            <person name="Hensen N."/>
            <person name="Bonometti L."/>
            <person name="Westerberg I."/>
            <person name="Brannstrom I.O."/>
            <person name="Guillou S."/>
            <person name="Cros-Aarteil S."/>
            <person name="Calhoun S."/>
            <person name="Haridas S."/>
            <person name="Kuo A."/>
            <person name="Mondo S."/>
            <person name="Pangilinan J."/>
            <person name="Riley R."/>
            <person name="LaButti K."/>
            <person name="Andreopoulos B."/>
            <person name="Lipzen A."/>
            <person name="Chen C."/>
            <person name="Yan M."/>
            <person name="Daum C."/>
            <person name="Ng V."/>
            <person name="Clum A."/>
            <person name="Steindorff A."/>
            <person name="Ohm R.A."/>
            <person name="Martin F."/>
            <person name="Silar P."/>
            <person name="Natvig D.O."/>
            <person name="Lalanne C."/>
            <person name="Gautier V."/>
            <person name="Ament-Velasquez S.L."/>
            <person name="Kruys A."/>
            <person name="Hutchinson M.I."/>
            <person name="Powell A.J."/>
            <person name="Barry K."/>
            <person name="Miller A.N."/>
            <person name="Grigoriev I.V."/>
            <person name="Debuchy R."/>
            <person name="Gladieux P."/>
            <person name="Hiltunen Thoren M."/>
            <person name="Johannesson H."/>
        </authorList>
    </citation>
    <scope>NUCLEOTIDE SEQUENCE</scope>
    <source>
        <strain evidence="9">CBS 560.94</strain>
    </source>
</reference>
<evidence type="ECO:0000256" key="4">
    <source>
        <dbReference type="ARBA" id="ARBA00038415"/>
    </source>
</evidence>
<dbReference type="InterPro" id="IPR001680">
    <property type="entry name" value="WD40_rpt"/>
</dbReference>
<feature type="repeat" description="WD" evidence="7">
    <location>
        <begin position="14"/>
        <end position="55"/>
    </location>
</feature>
<dbReference type="PROSITE" id="PS50294">
    <property type="entry name" value="WD_REPEATS_REGION"/>
    <property type="match status" value="1"/>
</dbReference>
<dbReference type="InterPro" id="IPR011047">
    <property type="entry name" value="Quinoprotein_ADH-like_sf"/>
</dbReference>
<protein>
    <recommendedName>
        <fullName evidence="5">Mitochondrial division protein 1</fullName>
    </recommendedName>
</protein>
<dbReference type="PROSITE" id="PS50082">
    <property type="entry name" value="WD_REPEATS_2"/>
    <property type="match status" value="1"/>
</dbReference>
<organism evidence="9 10">
    <name type="scientific">Neurospora tetraspora</name>
    <dbReference type="NCBI Taxonomy" id="94610"/>
    <lineage>
        <taxon>Eukaryota</taxon>
        <taxon>Fungi</taxon>
        <taxon>Dikarya</taxon>
        <taxon>Ascomycota</taxon>
        <taxon>Pezizomycotina</taxon>
        <taxon>Sordariomycetes</taxon>
        <taxon>Sordariomycetidae</taxon>
        <taxon>Sordariales</taxon>
        <taxon>Sordariaceae</taxon>
        <taxon>Neurospora</taxon>
    </lineage>
</organism>
<evidence type="ECO:0000256" key="3">
    <source>
        <dbReference type="ARBA" id="ARBA00023054"/>
    </source>
</evidence>
<evidence type="ECO:0000313" key="10">
    <source>
        <dbReference type="Proteomes" id="UP001278500"/>
    </source>
</evidence>
<dbReference type="GO" id="GO:1990234">
    <property type="term" value="C:transferase complex"/>
    <property type="evidence" value="ECO:0007669"/>
    <property type="project" value="UniProtKB-ARBA"/>
</dbReference>
<comment type="function">
    <text evidence="6">Involved in mitochondrial fission. Acts as an adapter protein required to form mitochondrial fission complexes. Formation of these complexes is required to promote constriction and fission of the mitochondrial compartment at a late step in mitochondrial division.</text>
</comment>
<feature type="compositionally biased region" description="Polar residues" evidence="8">
    <location>
        <begin position="105"/>
        <end position="119"/>
    </location>
</feature>
<comment type="similarity">
    <text evidence="4">Belongs to the WD repeat MDV1/CAF4 family.</text>
</comment>
<dbReference type="PANTHER" id="PTHR22847:SF637">
    <property type="entry name" value="WD REPEAT DOMAIN 5B"/>
    <property type="match status" value="1"/>
</dbReference>
<evidence type="ECO:0000256" key="8">
    <source>
        <dbReference type="SAM" id="MobiDB-lite"/>
    </source>
</evidence>
<comment type="caution">
    <text evidence="9">The sequence shown here is derived from an EMBL/GenBank/DDBJ whole genome shotgun (WGS) entry which is preliminary data.</text>
</comment>
<evidence type="ECO:0000256" key="7">
    <source>
        <dbReference type="PROSITE-ProRule" id="PRU00221"/>
    </source>
</evidence>